<keyword evidence="4" id="KW-1185">Reference proteome</keyword>
<proteinExistence type="predicted"/>
<sequence length="445" mass="50307">MCFSYFILLSTPPNLVFHKPQLHTYLDFSTMSLQVIPPLPTQRCPDKNTGTFYPGQLFSRTIHFTTAQDFKISTVKATLSGTIVTEISNSGENYHDIASQRTHKIFADHQLIFQKPTRDTCTLPAGTHHWTFTSQFPTTWRPTQQFYGSQIDDYCENVSQPLPPTFESCKYTGSNTFMCNVAYTFEIQVLQDCRTFRSPIVMEQTYHLPLASIPSSAEPTPTLLTISSPALTIWSRYPDPSYQHLSLRRKVTTIFSPATPYHRTEFTFFSRIPSILRIRQKIPVSIGLANAPDDRPPIYLEDARLVLVAHTSMRSPKHASKSNQHGVANPSPPNSALFTTEISSNSLKTSGAMTADREISELMDIGDLLGFCVPRDVPPSLRSFNFVRSYSVVLKLKVRCGRVVEKVRLELGDVLVLAERPCGEIERMGQMRRRESQETLPAYEP</sequence>
<feature type="region of interest" description="Disordered" evidence="1">
    <location>
        <begin position="316"/>
        <end position="335"/>
    </location>
</feature>
<dbReference type="Proteomes" id="UP000800041">
    <property type="component" value="Unassembled WGS sequence"/>
</dbReference>
<accession>A0A6G1GXV9</accession>
<dbReference type="Pfam" id="PF00339">
    <property type="entry name" value="Arrestin_N"/>
    <property type="match status" value="1"/>
</dbReference>
<gene>
    <name evidence="3" type="ORF">K402DRAFT_100719</name>
</gene>
<evidence type="ECO:0000313" key="3">
    <source>
        <dbReference type="EMBL" id="KAF1985791.1"/>
    </source>
</evidence>
<reference evidence="3" key="1">
    <citation type="journal article" date="2020" name="Stud. Mycol.">
        <title>101 Dothideomycetes genomes: a test case for predicting lifestyles and emergence of pathogens.</title>
        <authorList>
            <person name="Haridas S."/>
            <person name="Albert R."/>
            <person name="Binder M."/>
            <person name="Bloem J."/>
            <person name="Labutti K."/>
            <person name="Salamov A."/>
            <person name="Andreopoulos B."/>
            <person name="Baker S."/>
            <person name="Barry K."/>
            <person name="Bills G."/>
            <person name="Bluhm B."/>
            <person name="Cannon C."/>
            <person name="Castanera R."/>
            <person name="Culley D."/>
            <person name="Daum C."/>
            <person name="Ezra D."/>
            <person name="Gonzalez J."/>
            <person name="Henrissat B."/>
            <person name="Kuo A."/>
            <person name="Liang C."/>
            <person name="Lipzen A."/>
            <person name="Lutzoni F."/>
            <person name="Magnuson J."/>
            <person name="Mondo S."/>
            <person name="Nolan M."/>
            <person name="Ohm R."/>
            <person name="Pangilinan J."/>
            <person name="Park H.-J."/>
            <person name="Ramirez L."/>
            <person name="Alfaro M."/>
            <person name="Sun H."/>
            <person name="Tritt A."/>
            <person name="Yoshinaga Y."/>
            <person name="Zwiers L.-H."/>
            <person name="Turgeon B."/>
            <person name="Goodwin S."/>
            <person name="Spatafora J."/>
            <person name="Crous P."/>
            <person name="Grigoriev I."/>
        </authorList>
    </citation>
    <scope>NUCLEOTIDE SEQUENCE</scope>
    <source>
        <strain evidence="3">CBS 113979</strain>
    </source>
</reference>
<evidence type="ECO:0000313" key="4">
    <source>
        <dbReference type="Proteomes" id="UP000800041"/>
    </source>
</evidence>
<dbReference type="Gene3D" id="2.60.40.640">
    <property type="match status" value="1"/>
</dbReference>
<evidence type="ECO:0000259" key="2">
    <source>
        <dbReference type="Pfam" id="PF00339"/>
    </source>
</evidence>
<protein>
    <recommendedName>
        <fullName evidence="2">Arrestin-like N-terminal domain-containing protein</fullName>
    </recommendedName>
</protein>
<dbReference type="EMBL" id="ML977160">
    <property type="protein sequence ID" value="KAF1985791.1"/>
    <property type="molecule type" value="Genomic_DNA"/>
</dbReference>
<dbReference type="InterPro" id="IPR011021">
    <property type="entry name" value="Arrestin-like_N"/>
</dbReference>
<name>A0A6G1GXV9_9PEZI</name>
<evidence type="ECO:0000256" key="1">
    <source>
        <dbReference type="SAM" id="MobiDB-lite"/>
    </source>
</evidence>
<feature type="domain" description="Arrestin-like N-terminal" evidence="2">
    <location>
        <begin position="46"/>
        <end position="145"/>
    </location>
</feature>
<dbReference type="InterPro" id="IPR014752">
    <property type="entry name" value="Arrestin-like_C"/>
</dbReference>
<dbReference type="AlphaFoldDB" id="A0A6G1GXV9"/>
<organism evidence="3 4">
    <name type="scientific">Aulographum hederae CBS 113979</name>
    <dbReference type="NCBI Taxonomy" id="1176131"/>
    <lineage>
        <taxon>Eukaryota</taxon>
        <taxon>Fungi</taxon>
        <taxon>Dikarya</taxon>
        <taxon>Ascomycota</taxon>
        <taxon>Pezizomycotina</taxon>
        <taxon>Dothideomycetes</taxon>
        <taxon>Pleosporomycetidae</taxon>
        <taxon>Aulographales</taxon>
        <taxon>Aulographaceae</taxon>
    </lineage>
</organism>